<dbReference type="PANTHER" id="PTHR43562">
    <property type="entry name" value="NAPA-TYPE SODIUM/HYDROGEN ANTIPORTER"/>
    <property type="match status" value="1"/>
</dbReference>
<sequence length="391" mass="42926">MASEALRDVAVILLFTKFFGVITRKYSMTQVLGALLAGIILGPTGFNILGDHHFIEKMSEIGVIIILFLAGMQTDLSELRRCSKALIYIALLGVAFPFAGGMAVAHIFGLPVLETIFIGIILTTTSVSITVETLMELDKLKTSTGVAVIGAAVIDDIIGIIILTFLIGRLDIEYTSFSMELLKIGGFFIFVLIAGILFRYIFNWFSMREGKKRRIPVFGFVFCLILSYVAGLFSVPDITGAYIAGLIVCNTVEADYIEHKLEVLSYMFFAPMHFAHIGINTVIGTMDNQILLFISILLTTAIVTKVGGCFLGARLSGFKRKESMKIGIGMVCRGEIALIIANRGYYLGLISERYFAPVIIVIVITTLLTPLLLKLIHRKDHLEDSDLTGLV</sequence>
<dbReference type="GO" id="GO:0016020">
    <property type="term" value="C:membrane"/>
    <property type="evidence" value="ECO:0007669"/>
    <property type="project" value="UniProtKB-SubCell"/>
</dbReference>
<comment type="caution">
    <text evidence="13">The sequence shown here is derived from an EMBL/GenBank/DDBJ whole genome shotgun (WGS) entry which is preliminary data.</text>
</comment>
<feature type="transmembrane region" description="Helical" evidence="11">
    <location>
        <begin position="146"/>
        <end position="169"/>
    </location>
</feature>
<keyword evidence="14" id="KW-1185">Reference proteome</keyword>
<evidence type="ECO:0000256" key="6">
    <source>
        <dbReference type="ARBA" id="ARBA00022989"/>
    </source>
</evidence>
<evidence type="ECO:0000256" key="4">
    <source>
        <dbReference type="ARBA" id="ARBA00022449"/>
    </source>
</evidence>
<dbReference type="RefSeq" id="WP_132282265.1">
    <property type="nucleotide sequence ID" value="NZ_SMGQ01000012.1"/>
</dbReference>
<evidence type="ECO:0000256" key="8">
    <source>
        <dbReference type="ARBA" id="ARBA00023065"/>
    </source>
</evidence>
<comment type="subcellular location">
    <subcellularLocation>
        <location evidence="1">Membrane</location>
        <topology evidence="1">Multi-pass membrane protein</topology>
    </subcellularLocation>
</comment>
<evidence type="ECO:0000256" key="10">
    <source>
        <dbReference type="ARBA" id="ARBA00023201"/>
    </source>
</evidence>
<dbReference type="GO" id="GO:0006814">
    <property type="term" value="P:sodium ion transport"/>
    <property type="evidence" value="ECO:0007669"/>
    <property type="project" value="UniProtKB-KW"/>
</dbReference>
<evidence type="ECO:0000256" key="2">
    <source>
        <dbReference type="ARBA" id="ARBA00005551"/>
    </source>
</evidence>
<evidence type="ECO:0000256" key="3">
    <source>
        <dbReference type="ARBA" id="ARBA00022448"/>
    </source>
</evidence>
<evidence type="ECO:0000256" key="1">
    <source>
        <dbReference type="ARBA" id="ARBA00004141"/>
    </source>
</evidence>
<reference evidence="13 14" key="1">
    <citation type="submission" date="2019-03" db="EMBL/GenBank/DDBJ databases">
        <title>Genomic Encyclopedia of Type Strains, Phase IV (KMG-IV): sequencing the most valuable type-strain genomes for metagenomic binning, comparative biology and taxonomic classification.</title>
        <authorList>
            <person name="Goeker M."/>
        </authorList>
    </citation>
    <scope>NUCLEOTIDE SEQUENCE [LARGE SCALE GENOMIC DNA]</scope>
    <source>
        <strain evidence="13 14">DSM 24176</strain>
    </source>
</reference>
<protein>
    <submittedName>
        <fullName evidence="13">Sodium/proton-potassium antiporter GerN (CPA2 family)</fullName>
    </submittedName>
</protein>
<keyword evidence="4" id="KW-0050">Antiport</keyword>
<feature type="transmembrane region" description="Helical" evidence="11">
    <location>
        <begin position="354"/>
        <end position="373"/>
    </location>
</feature>
<feature type="transmembrane region" description="Helical" evidence="11">
    <location>
        <begin position="115"/>
        <end position="134"/>
    </location>
</feature>
<feature type="transmembrane region" description="Helical" evidence="11">
    <location>
        <begin position="214"/>
        <end position="233"/>
    </location>
</feature>
<keyword evidence="10" id="KW-0739">Sodium transport</keyword>
<dbReference type="EMBL" id="SMGQ01000012">
    <property type="protein sequence ID" value="TCK93358.1"/>
    <property type="molecule type" value="Genomic_DNA"/>
</dbReference>
<keyword evidence="8" id="KW-0406">Ion transport</keyword>
<keyword evidence="5 11" id="KW-0812">Transmembrane</keyword>
<comment type="similarity">
    <text evidence="2">Belongs to the monovalent cation:proton antiporter 2 (CPA2) transporter (TC 2.A.37) family.</text>
</comment>
<feature type="transmembrane region" description="Helical" evidence="11">
    <location>
        <begin position="181"/>
        <end position="202"/>
    </location>
</feature>
<keyword evidence="9 11" id="KW-0472">Membrane</keyword>
<gene>
    <name evidence="13" type="ORF">EDC19_1551</name>
</gene>
<dbReference type="GO" id="GO:0015297">
    <property type="term" value="F:antiporter activity"/>
    <property type="evidence" value="ECO:0007669"/>
    <property type="project" value="UniProtKB-KW"/>
</dbReference>
<dbReference type="OrthoDB" id="9793589at2"/>
<evidence type="ECO:0000256" key="9">
    <source>
        <dbReference type="ARBA" id="ARBA00023136"/>
    </source>
</evidence>
<evidence type="ECO:0000313" key="14">
    <source>
        <dbReference type="Proteomes" id="UP000294545"/>
    </source>
</evidence>
<name>A0A4R1MKK1_9FIRM</name>
<feature type="transmembrane region" description="Helical" evidence="11">
    <location>
        <begin position="264"/>
        <end position="284"/>
    </location>
</feature>
<dbReference type="Proteomes" id="UP000294545">
    <property type="component" value="Unassembled WGS sequence"/>
</dbReference>
<dbReference type="PANTHER" id="PTHR43562:SF3">
    <property type="entry name" value="SODIUM ION_PROTON EXCHANGER (EUROFUNG)"/>
    <property type="match status" value="1"/>
</dbReference>
<feature type="transmembrane region" description="Helical" evidence="11">
    <location>
        <begin position="86"/>
        <end position="109"/>
    </location>
</feature>
<organism evidence="13 14">
    <name type="scientific">Natranaerovirga hydrolytica</name>
    <dbReference type="NCBI Taxonomy" id="680378"/>
    <lineage>
        <taxon>Bacteria</taxon>
        <taxon>Bacillati</taxon>
        <taxon>Bacillota</taxon>
        <taxon>Clostridia</taxon>
        <taxon>Lachnospirales</taxon>
        <taxon>Natranaerovirgaceae</taxon>
        <taxon>Natranaerovirga</taxon>
    </lineage>
</organism>
<dbReference type="GO" id="GO:1902600">
    <property type="term" value="P:proton transmembrane transport"/>
    <property type="evidence" value="ECO:0007669"/>
    <property type="project" value="InterPro"/>
</dbReference>
<feature type="transmembrane region" description="Helical" evidence="11">
    <location>
        <begin position="290"/>
        <end position="314"/>
    </location>
</feature>
<evidence type="ECO:0000259" key="12">
    <source>
        <dbReference type="Pfam" id="PF00999"/>
    </source>
</evidence>
<feature type="transmembrane region" description="Helical" evidence="11">
    <location>
        <begin position="31"/>
        <end position="49"/>
    </location>
</feature>
<dbReference type="Gene3D" id="1.20.1530.20">
    <property type="match status" value="1"/>
</dbReference>
<evidence type="ECO:0000256" key="5">
    <source>
        <dbReference type="ARBA" id="ARBA00022692"/>
    </source>
</evidence>
<accession>A0A4R1MKK1</accession>
<proteinExistence type="inferred from homology"/>
<dbReference type="AlphaFoldDB" id="A0A4R1MKK1"/>
<dbReference type="InterPro" id="IPR038770">
    <property type="entry name" value="Na+/solute_symporter_sf"/>
</dbReference>
<keyword evidence="3" id="KW-0813">Transport</keyword>
<evidence type="ECO:0000313" key="13">
    <source>
        <dbReference type="EMBL" id="TCK93358.1"/>
    </source>
</evidence>
<feature type="domain" description="Cation/H+ exchanger transmembrane" evidence="12">
    <location>
        <begin position="13"/>
        <end position="374"/>
    </location>
</feature>
<dbReference type="InterPro" id="IPR006153">
    <property type="entry name" value="Cation/H_exchanger_TM"/>
</dbReference>
<feature type="transmembrane region" description="Helical" evidence="11">
    <location>
        <begin position="61"/>
        <end position="79"/>
    </location>
</feature>
<keyword evidence="7" id="KW-0915">Sodium</keyword>
<evidence type="ECO:0000256" key="7">
    <source>
        <dbReference type="ARBA" id="ARBA00023053"/>
    </source>
</evidence>
<keyword evidence="6 11" id="KW-1133">Transmembrane helix</keyword>
<dbReference type="Pfam" id="PF00999">
    <property type="entry name" value="Na_H_Exchanger"/>
    <property type="match status" value="1"/>
</dbReference>
<evidence type="ECO:0000256" key="11">
    <source>
        <dbReference type="SAM" id="Phobius"/>
    </source>
</evidence>